<dbReference type="GeneID" id="13013533"/>
<proteinExistence type="predicted"/>
<dbReference type="SUPFAM" id="SSF109604">
    <property type="entry name" value="HD-domain/PDEase-like"/>
    <property type="match status" value="1"/>
</dbReference>
<dbReference type="InterPro" id="IPR006674">
    <property type="entry name" value="HD_domain"/>
</dbReference>
<sequence length="496" mass="56001">MSLSNLSWKEISDPIYGHVYYNKEIEERVLGTLPVQRLRYILQLQTAHLVYPGAVHTRFQHSIGVMHLAGIMAEDVLRKLVRFVGPEALGGYSIDELVEAGRLAGLLHDIGHGPFGHTFEEAVLWRGGVEPEVANHERVGLLVYRHTLKDLVDSLGKRSGFSDLAGVVEELLGPEEPRAPVLRLVRRVIKDSYYPADVLDFLRRDSYYAGTGEYGSINYEKLVKNTYPNPRDVSELVLERGGLGEFKAYMTAKASMYHHVYYHSVARAFDRILYDILVLLDEELGLRSAVNAVARGEVRDFLLLTDAGLYDLMLRESVREGSRVGQLARALLVERKPSWKRVGREVVVTPFKRGWSTLKVLRLAYDKSIRERVRRELEEELAGAVGLAREDIWVDVVDITPLPRSVIYSLKGEPLIALGTCEVSGNRIVLDNPLDLVAEGLPLTVLVRGYVRREKYSMDYEPRFSAVVNDYLEELAGEIPESAVDLEAYQHMKITS</sequence>
<dbReference type="Proteomes" id="UP000005270">
    <property type="component" value="Chromosome"/>
</dbReference>
<dbReference type="Pfam" id="PF01966">
    <property type="entry name" value="HD"/>
    <property type="match status" value="1"/>
</dbReference>
<feature type="domain" description="HD/PDEase" evidence="1">
    <location>
        <begin position="54"/>
        <end position="211"/>
    </location>
</feature>
<dbReference type="PANTHER" id="PTHR11373:SF4">
    <property type="entry name" value="DEOXYNUCLEOSIDE TRIPHOSPHATE TRIPHOSPHOHYDROLASE SAMHD1"/>
    <property type="match status" value="1"/>
</dbReference>
<keyword evidence="3" id="KW-1185">Reference proteome</keyword>
<protein>
    <submittedName>
        <fullName evidence="2">Metal-dependent phosphohydrolase, HD region</fullName>
    </submittedName>
</protein>
<dbReference type="Gene3D" id="1.10.3210.10">
    <property type="entry name" value="Hypothetical protein af1432"/>
    <property type="match status" value="1"/>
</dbReference>
<dbReference type="RefSeq" id="WP_014737887.1">
    <property type="nucleotide sequence ID" value="NC_017954.1"/>
</dbReference>
<dbReference type="InParanoid" id="I3TFU9"/>
<dbReference type="eggNOG" id="arCOG04430">
    <property type="taxonomic scope" value="Archaea"/>
</dbReference>
<dbReference type="EMBL" id="CP003531">
    <property type="protein sequence ID" value="AFK51637.1"/>
    <property type="molecule type" value="Genomic_DNA"/>
</dbReference>
<evidence type="ECO:0000259" key="1">
    <source>
        <dbReference type="SMART" id="SM00471"/>
    </source>
</evidence>
<dbReference type="KEGG" id="thg:TCELL_1214"/>
<accession>I3TFU9</accession>
<dbReference type="OrthoDB" id="8895at2157"/>
<gene>
    <name evidence="2" type="ordered locus">TCELL_1214</name>
</gene>
<dbReference type="GO" id="GO:0006203">
    <property type="term" value="P:dGTP catabolic process"/>
    <property type="evidence" value="ECO:0007669"/>
    <property type="project" value="TreeGrafter"/>
</dbReference>
<organism evidence="2 3">
    <name type="scientific">Thermogladius calderae (strain DSM 22663 / VKM B-2946 / 1633)</name>
    <dbReference type="NCBI Taxonomy" id="1184251"/>
    <lineage>
        <taxon>Archaea</taxon>
        <taxon>Thermoproteota</taxon>
        <taxon>Thermoprotei</taxon>
        <taxon>Desulfurococcales</taxon>
        <taxon>Desulfurococcaceae</taxon>
        <taxon>Thermogladius</taxon>
    </lineage>
</organism>
<dbReference type="InterPro" id="IPR003607">
    <property type="entry name" value="HD/PDEase_dom"/>
</dbReference>
<dbReference type="GO" id="GO:0008832">
    <property type="term" value="F:dGTPase activity"/>
    <property type="evidence" value="ECO:0007669"/>
    <property type="project" value="TreeGrafter"/>
</dbReference>
<dbReference type="FunCoup" id="I3TFU9">
    <property type="interactions" value="121"/>
</dbReference>
<evidence type="ECO:0000313" key="3">
    <source>
        <dbReference type="Proteomes" id="UP000005270"/>
    </source>
</evidence>
<dbReference type="CDD" id="cd00077">
    <property type="entry name" value="HDc"/>
    <property type="match status" value="1"/>
</dbReference>
<dbReference type="HOGENOM" id="CLU_026821_3_2_2"/>
<evidence type="ECO:0000313" key="2">
    <source>
        <dbReference type="EMBL" id="AFK51637.1"/>
    </source>
</evidence>
<keyword evidence="2" id="KW-0378">Hydrolase</keyword>
<dbReference type="PANTHER" id="PTHR11373">
    <property type="entry name" value="DEOXYNUCLEOSIDE TRIPHOSPHATE TRIPHOSPHOHYDROLASE"/>
    <property type="match status" value="1"/>
</dbReference>
<name>I3TFU9_THEC1</name>
<dbReference type="InterPro" id="IPR050135">
    <property type="entry name" value="dGTPase-like"/>
</dbReference>
<reference evidence="2 3" key="1">
    <citation type="journal article" date="2012" name="J. Bacteriol.">
        <title>Complete genome sequence of the hyperthermophilic cellulolytic Crenarchaeon 'Thermogladius cellulolyticus' 1633.</title>
        <authorList>
            <person name="Mardanov A.V."/>
            <person name="Kochetkova T.V."/>
            <person name="Beletsky A.V."/>
            <person name="Bonch-Osmolovskaya E.A."/>
            <person name="Ravin N.V."/>
            <person name="Skryabin K.G."/>
        </authorList>
    </citation>
    <scope>NUCLEOTIDE SEQUENCE [LARGE SCALE GENOMIC DNA]</scope>
    <source>
        <strain evidence="3">DSM 22663 / VKM B-2946 / 1633</strain>
    </source>
</reference>
<dbReference type="AlphaFoldDB" id="I3TFU9"/>
<dbReference type="SMART" id="SM00471">
    <property type="entry name" value="HDc"/>
    <property type="match status" value="1"/>
</dbReference>
<dbReference type="STRING" id="1184251.TCELL_1214"/>